<dbReference type="EMBL" id="CABM01000070">
    <property type="protein sequence ID" value="CBH99266.1"/>
    <property type="molecule type" value="Genomic_DNA"/>
</dbReference>
<dbReference type="AlphaFoldDB" id="E6PWF9"/>
<dbReference type="Pfam" id="PF01553">
    <property type="entry name" value="Acyltransferase"/>
    <property type="match status" value="1"/>
</dbReference>
<dbReference type="SUPFAM" id="SSF69593">
    <property type="entry name" value="Glycerol-3-phosphate (1)-acyltransferase"/>
    <property type="match status" value="1"/>
</dbReference>
<keyword evidence="3" id="KW-0472">Membrane</keyword>
<accession>E6PWF9</accession>
<keyword evidence="1 5" id="KW-0808">Transferase</keyword>
<comment type="caution">
    <text evidence="5">The sequence shown here is derived from an EMBL/GenBank/DDBJ whole genome shotgun (WGS) entry which is preliminary data.</text>
</comment>
<evidence type="ECO:0000313" key="5">
    <source>
        <dbReference type="EMBL" id="CBH99266.1"/>
    </source>
</evidence>
<proteinExistence type="predicted"/>
<feature type="transmembrane region" description="Helical" evidence="3">
    <location>
        <begin position="25"/>
        <end position="50"/>
    </location>
</feature>
<organism evidence="5">
    <name type="scientific">mine drainage metagenome</name>
    <dbReference type="NCBI Taxonomy" id="410659"/>
    <lineage>
        <taxon>unclassified sequences</taxon>
        <taxon>metagenomes</taxon>
        <taxon>ecological metagenomes</taxon>
    </lineage>
</organism>
<dbReference type="GO" id="GO:0003841">
    <property type="term" value="F:1-acylglycerol-3-phosphate O-acyltransferase activity"/>
    <property type="evidence" value="ECO:0007669"/>
    <property type="project" value="TreeGrafter"/>
</dbReference>
<reference evidence="5" key="1">
    <citation type="submission" date="2009-10" db="EMBL/GenBank/DDBJ databases">
        <title>Diversity of trophic interactions inside an arsenic-rich microbial ecosystem.</title>
        <authorList>
            <person name="Bertin P.N."/>
            <person name="Heinrich-Salmeron A."/>
            <person name="Pelletier E."/>
            <person name="Goulhen-Chollet F."/>
            <person name="Arsene-Ploetze F."/>
            <person name="Gallien S."/>
            <person name="Calteau A."/>
            <person name="Vallenet D."/>
            <person name="Casiot C."/>
            <person name="Chane-Woon-Ming B."/>
            <person name="Giloteaux L."/>
            <person name="Barakat M."/>
            <person name="Bonnefoy V."/>
            <person name="Bruneel O."/>
            <person name="Chandler M."/>
            <person name="Cleiss J."/>
            <person name="Duran R."/>
            <person name="Elbaz-Poulichet F."/>
            <person name="Fonknechten N."/>
            <person name="Lauga B."/>
            <person name="Mornico D."/>
            <person name="Ortet P."/>
            <person name="Schaeffer C."/>
            <person name="Siguier P."/>
            <person name="Alexander Thil Smith A."/>
            <person name="Van Dorsselaer A."/>
            <person name="Weissenbach J."/>
            <person name="Medigue C."/>
            <person name="Le Paslier D."/>
        </authorList>
    </citation>
    <scope>NUCLEOTIDE SEQUENCE</scope>
</reference>
<dbReference type="PANTHER" id="PTHR10434:SF66">
    <property type="entry name" value="PHOSPHOLIPID_GLYCEROL ACYLTRANSFERASE DOMAIN-CONTAINING PROTEIN"/>
    <property type="match status" value="1"/>
</dbReference>
<keyword evidence="2 5" id="KW-0012">Acyltransferase</keyword>
<evidence type="ECO:0000256" key="3">
    <source>
        <dbReference type="SAM" id="Phobius"/>
    </source>
</evidence>
<evidence type="ECO:0000256" key="2">
    <source>
        <dbReference type="ARBA" id="ARBA00023315"/>
    </source>
</evidence>
<dbReference type="PANTHER" id="PTHR10434">
    <property type="entry name" value="1-ACYL-SN-GLYCEROL-3-PHOSPHATE ACYLTRANSFERASE"/>
    <property type="match status" value="1"/>
</dbReference>
<dbReference type="CDD" id="cd07989">
    <property type="entry name" value="LPLAT_AGPAT-like"/>
    <property type="match status" value="1"/>
</dbReference>
<dbReference type="GO" id="GO:0006654">
    <property type="term" value="P:phosphatidic acid biosynthetic process"/>
    <property type="evidence" value="ECO:0007669"/>
    <property type="project" value="TreeGrafter"/>
</dbReference>
<dbReference type="SMART" id="SM00563">
    <property type="entry name" value="PlsC"/>
    <property type="match status" value="1"/>
</dbReference>
<gene>
    <name evidence="5" type="ORF">CARN2_0448</name>
</gene>
<dbReference type="InterPro" id="IPR002123">
    <property type="entry name" value="Plipid/glycerol_acylTrfase"/>
</dbReference>
<keyword evidence="3" id="KW-0812">Transmembrane</keyword>
<name>E6PWF9_9ZZZZ</name>
<protein>
    <submittedName>
        <fullName evidence="5">Putative 1-acyl-sn-glycerol-3-phosphate acyltransferase</fullName>
    </submittedName>
</protein>
<evidence type="ECO:0000259" key="4">
    <source>
        <dbReference type="SMART" id="SM00563"/>
    </source>
</evidence>
<keyword evidence="3" id="KW-1133">Transmembrane helix</keyword>
<sequence length="284" mass="31101">MNDDVISRAPDAPGRPRRVWDALRVYFGLGLLGVLGLLWSLLAVPLYYLLPRRTGLTFGRWLIHTAFRWYLRTLSAIGACRFDLSALDALHGQPPMIVAPNHPSLIDAVLVISRLPGLACIMKADILDNPSLGAGARLARYIRNDALRNMIHLAVADLHAGHHLLLFPEGTRSTARPIGPVRGSVGLIAKQAQVPVQTVFIETDSPFLTKGWPLVQRPLLPITYRVRLGKRFDPPQDVQAFAVAIEAYFQDALADAMLPRLLPQGGATAPHCAAPTDDHDCTDV</sequence>
<evidence type="ECO:0000256" key="1">
    <source>
        <dbReference type="ARBA" id="ARBA00022679"/>
    </source>
</evidence>
<feature type="domain" description="Phospholipid/glycerol acyltransferase" evidence="4">
    <location>
        <begin position="96"/>
        <end position="204"/>
    </location>
</feature>